<gene>
    <name evidence="1" type="ORF">EEDITHA_LOCUS20946</name>
</gene>
<dbReference type="Proteomes" id="UP001153954">
    <property type="component" value="Unassembled WGS sequence"/>
</dbReference>
<accession>A0AAU9V4A4</accession>
<organism evidence="1 2">
    <name type="scientific">Euphydryas editha</name>
    <name type="common">Edith's checkerspot</name>
    <dbReference type="NCBI Taxonomy" id="104508"/>
    <lineage>
        <taxon>Eukaryota</taxon>
        <taxon>Metazoa</taxon>
        <taxon>Ecdysozoa</taxon>
        <taxon>Arthropoda</taxon>
        <taxon>Hexapoda</taxon>
        <taxon>Insecta</taxon>
        <taxon>Pterygota</taxon>
        <taxon>Neoptera</taxon>
        <taxon>Endopterygota</taxon>
        <taxon>Lepidoptera</taxon>
        <taxon>Glossata</taxon>
        <taxon>Ditrysia</taxon>
        <taxon>Papilionoidea</taxon>
        <taxon>Nymphalidae</taxon>
        <taxon>Nymphalinae</taxon>
        <taxon>Euphydryas</taxon>
    </lineage>
</organism>
<sequence>MSAVEYLQHLNQPKTNLKLIKNTSAANLQRNSTATLGRVTKLTPTKSRRQGQTNGKNRVALRSTVRELSQSENFQYGGPKCGYAETKTLKAYSSRTTGRRDTSVGFP</sequence>
<evidence type="ECO:0000313" key="2">
    <source>
        <dbReference type="Proteomes" id="UP001153954"/>
    </source>
</evidence>
<evidence type="ECO:0000313" key="1">
    <source>
        <dbReference type="EMBL" id="CAH2106865.1"/>
    </source>
</evidence>
<keyword evidence="2" id="KW-1185">Reference proteome</keyword>
<dbReference type="EMBL" id="CAKOGL010000029">
    <property type="protein sequence ID" value="CAH2106865.1"/>
    <property type="molecule type" value="Genomic_DNA"/>
</dbReference>
<dbReference type="AlphaFoldDB" id="A0AAU9V4A4"/>
<name>A0AAU9V4A4_EUPED</name>
<protein>
    <submittedName>
        <fullName evidence="1">Uncharacterized protein</fullName>
    </submittedName>
</protein>
<reference evidence="1" key="1">
    <citation type="submission" date="2022-03" db="EMBL/GenBank/DDBJ databases">
        <authorList>
            <person name="Tunstrom K."/>
        </authorList>
    </citation>
    <scope>NUCLEOTIDE SEQUENCE</scope>
</reference>
<proteinExistence type="predicted"/>
<comment type="caution">
    <text evidence="1">The sequence shown here is derived from an EMBL/GenBank/DDBJ whole genome shotgun (WGS) entry which is preliminary data.</text>
</comment>